<dbReference type="SUPFAM" id="SSF53474">
    <property type="entry name" value="alpha/beta-Hydrolases"/>
    <property type="match status" value="1"/>
</dbReference>
<proteinExistence type="inferred from homology"/>
<dbReference type="AlphaFoldDB" id="A0A4P9Z2U4"/>
<dbReference type="EMBL" id="KZ989346">
    <property type="protein sequence ID" value="RKP26736.1"/>
    <property type="molecule type" value="Genomic_DNA"/>
</dbReference>
<evidence type="ECO:0000256" key="2">
    <source>
        <dbReference type="ARBA" id="ARBA00022801"/>
    </source>
</evidence>
<organism evidence="5 6">
    <name type="scientific">Syncephalis pseudoplumigaleata</name>
    <dbReference type="NCBI Taxonomy" id="1712513"/>
    <lineage>
        <taxon>Eukaryota</taxon>
        <taxon>Fungi</taxon>
        <taxon>Fungi incertae sedis</taxon>
        <taxon>Zoopagomycota</taxon>
        <taxon>Zoopagomycotina</taxon>
        <taxon>Zoopagomycetes</taxon>
        <taxon>Zoopagales</taxon>
        <taxon>Piptocephalidaceae</taxon>
        <taxon>Syncephalis</taxon>
    </lineage>
</organism>
<evidence type="ECO:0000256" key="1">
    <source>
        <dbReference type="ARBA" id="ARBA00005964"/>
    </source>
</evidence>
<dbReference type="GO" id="GO:0016787">
    <property type="term" value="F:hydrolase activity"/>
    <property type="evidence" value="ECO:0007669"/>
    <property type="project" value="UniProtKB-KW"/>
</dbReference>
<dbReference type="PANTHER" id="PTHR11559">
    <property type="entry name" value="CARBOXYLESTERASE"/>
    <property type="match status" value="1"/>
</dbReference>
<name>A0A4P9Z2U4_9FUNG</name>
<accession>A0A4P9Z2U4</accession>
<dbReference type="OrthoDB" id="408631at2759"/>
<evidence type="ECO:0000313" key="6">
    <source>
        <dbReference type="Proteomes" id="UP000278143"/>
    </source>
</evidence>
<dbReference type="Gene3D" id="3.40.50.1820">
    <property type="entry name" value="alpha/beta hydrolase"/>
    <property type="match status" value="1"/>
</dbReference>
<dbReference type="PROSITE" id="PS00122">
    <property type="entry name" value="CARBOXYLESTERASE_B_1"/>
    <property type="match status" value="1"/>
</dbReference>
<dbReference type="InterPro" id="IPR029058">
    <property type="entry name" value="AB_hydrolase_fold"/>
</dbReference>
<dbReference type="InterPro" id="IPR050309">
    <property type="entry name" value="Type-B_Carboxylest/Lipase"/>
</dbReference>
<dbReference type="InterPro" id="IPR002018">
    <property type="entry name" value="CarbesteraseB"/>
</dbReference>
<dbReference type="InterPro" id="IPR019826">
    <property type="entry name" value="Carboxylesterase_B_AS"/>
</dbReference>
<keyword evidence="2 3" id="KW-0378">Hydrolase</keyword>
<feature type="non-terminal residue" evidence="5">
    <location>
        <position position="67"/>
    </location>
</feature>
<keyword evidence="6" id="KW-1185">Reference proteome</keyword>
<reference evidence="6" key="1">
    <citation type="journal article" date="2018" name="Nat. Microbiol.">
        <title>Leveraging single-cell genomics to expand the fungal tree of life.</title>
        <authorList>
            <person name="Ahrendt S.R."/>
            <person name="Quandt C.A."/>
            <person name="Ciobanu D."/>
            <person name="Clum A."/>
            <person name="Salamov A."/>
            <person name="Andreopoulos B."/>
            <person name="Cheng J.F."/>
            <person name="Woyke T."/>
            <person name="Pelin A."/>
            <person name="Henrissat B."/>
            <person name="Reynolds N.K."/>
            <person name="Benny G.L."/>
            <person name="Smith M.E."/>
            <person name="James T.Y."/>
            <person name="Grigoriev I.V."/>
        </authorList>
    </citation>
    <scope>NUCLEOTIDE SEQUENCE [LARGE SCALE GENOMIC DNA]</scope>
    <source>
        <strain evidence="6">Benny S71-1</strain>
    </source>
</reference>
<dbReference type="Proteomes" id="UP000278143">
    <property type="component" value="Unassembled WGS sequence"/>
</dbReference>
<feature type="domain" description="Carboxylesterase type B" evidence="4">
    <location>
        <begin position="1"/>
        <end position="67"/>
    </location>
</feature>
<sequence>VIVVTSNHRTNAFGFFASEDVRGNAGIEDQRAAMQWVKRNIAAFGGDPDNITIFGFSSGATSLGIHL</sequence>
<evidence type="ECO:0000313" key="5">
    <source>
        <dbReference type="EMBL" id="RKP26736.1"/>
    </source>
</evidence>
<evidence type="ECO:0000256" key="3">
    <source>
        <dbReference type="RuleBase" id="RU361235"/>
    </source>
</evidence>
<dbReference type="EC" id="3.1.1.-" evidence="3"/>
<protein>
    <recommendedName>
        <fullName evidence="3">Carboxylic ester hydrolase</fullName>
        <ecNumber evidence="3">3.1.1.-</ecNumber>
    </recommendedName>
</protein>
<evidence type="ECO:0000259" key="4">
    <source>
        <dbReference type="Pfam" id="PF00135"/>
    </source>
</evidence>
<dbReference type="Pfam" id="PF00135">
    <property type="entry name" value="COesterase"/>
    <property type="match status" value="1"/>
</dbReference>
<feature type="non-terminal residue" evidence="5">
    <location>
        <position position="1"/>
    </location>
</feature>
<gene>
    <name evidence="5" type="ORF">SYNPS1DRAFT_4319</name>
</gene>
<comment type="similarity">
    <text evidence="1 3">Belongs to the type-B carboxylesterase/lipase family.</text>
</comment>